<dbReference type="Pfam" id="PF23344">
    <property type="entry name" value="ZP-N"/>
    <property type="match status" value="1"/>
</dbReference>
<dbReference type="EMBL" id="JANPWB010000009">
    <property type="protein sequence ID" value="KAJ1149545.1"/>
    <property type="molecule type" value="Genomic_DNA"/>
</dbReference>
<evidence type="ECO:0000256" key="1">
    <source>
        <dbReference type="ARBA" id="ARBA00023157"/>
    </source>
</evidence>
<dbReference type="InterPro" id="IPR055356">
    <property type="entry name" value="ZP-N"/>
</dbReference>
<name>A0AAV7RDI5_PLEWA</name>
<dbReference type="InterPro" id="IPR048290">
    <property type="entry name" value="ZP_chr"/>
</dbReference>
<accession>A0AAV7RDI5</accession>
<keyword evidence="6" id="KW-1185">Reference proteome</keyword>
<protein>
    <recommendedName>
        <fullName evidence="4">ZP domain-containing protein</fullName>
    </recommendedName>
</protein>
<gene>
    <name evidence="5" type="ORF">NDU88_002352</name>
</gene>
<proteinExistence type="predicted"/>
<evidence type="ECO:0000313" key="6">
    <source>
        <dbReference type="Proteomes" id="UP001066276"/>
    </source>
</evidence>
<dbReference type="InterPro" id="IPR001507">
    <property type="entry name" value="ZP_dom"/>
</dbReference>
<dbReference type="Gene3D" id="2.60.40.3210">
    <property type="entry name" value="Zona pellucida, ZP-N domain"/>
    <property type="match status" value="1"/>
</dbReference>
<keyword evidence="1" id="KW-1015">Disulfide bond</keyword>
<dbReference type="PRINTS" id="PR00023">
    <property type="entry name" value="ZPELLUCIDA"/>
</dbReference>
<comment type="caution">
    <text evidence="5">The sequence shown here is derived from an EMBL/GenBank/DDBJ whole genome shotgun (WGS) entry which is preliminary data.</text>
</comment>
<keyword evidence="2" id="KW-0325">Glycoprotein</keyword>
<feature type="signal peptide" evidence="3">
    <location>
        <begin position="1"/>
        <end position="19"/>
    </location>
</feature>
<dbReference type="Proteomes" id="UP001066276">
    <property type="component" value="Chromosome 5"/>
</dbReference>
<dbReference type="InterPro" id="IPR042235">
    <property type="entry name" value="ZP-C_dom"/>
</dbReference>
<evidence type="ECO:0000259" key="4">
    <source>
        <dbReference type="PROSITE" id="PS51034"/>
    </source>
</evidence>
<dbReference type="Pfam" id="PF00100">
    <property type="entry name" value="Zona_pellucida"/>
    <property type="match status" value="1"/>
</dbReference>
<dbReference type="Pfam" id="PF26562">
    <property type="entry name" value="Ig-like"/>
    <property type="match status" value="1"/>
</dbReference>
<dbReference type="PANTHER" id="PTHR47130">
    <property type="entry name" value="SI:DKEY-19B23.11-RELATED"/>
    <property type="match status" value="1"/>
</dbReference>
<dbReference type="AlphaFoldDB" id="A0AAV7RDI5"/>
<feature type="chain" id="PRO_5043776086" description="ZP domain-containing protein" evidence="3">
    <location>
        <begin position="20"/>
        <end position="893"/>
    </location>
</feature>
<keyword evidence="3" id="KW-0732">Signal</keyword>
<sequence>MSFLTRLTILLALISRALAQPTLAADSMVVDCVESLARISLNASNFLGKYVRFSALDQSGTVFEVTPTFAAQCGYTITRDFWGNIEFRASSLSCFSQIDDTSFSMNVTIDISLTPDMVSAVTYRKKIMCPIYPWNAREIICETNYMEVSVKRSIPLASESYVQDQPEDWAAAFPDAVAGNGSVWQIIFHLPSGRKAMLLSAAQDAGYGIRTTDSRIVLRAAYNASEASTGSFGGVDFSVLRSTSYFKQRWMIFMVDTAVACPVDGLKYTDDAILWSLPRQSLIRPLMAGANDVQMSSGAFGINLQKLSAGDVRNNYVIQNDSRATTIQIPLGAPSGYYKSHVINGEYSITYSVNIFLQNEWTDDKWGQTRQTIIKDITTPFKPYPPIVINETIPATRMFSVTVGVFLQDVNLVFITIGSMKLTPAEANARGYLISKLQHPDGRFSYRVNVPFDDPNVDKKVSWPFTIYTLNLTFGFSVIPQNHSFSVPAVIVASLQDIVLPSATGYCDDLDLHLVIKRGNIDQDWTPYVGNVRLTNQSDQTRGYLLFDNGTHIDIAVPLASSLVVFEDGVGAIAVTIPVSLKDPVGNTRSNFSMSCSYISREKIDCQPNGTIVITTTPKAVLQGLDLSQLVLRDQRCRPTEITDLSATFVFNANTCGTTSRFVGNTIIYENNIFHLQMSPTEAKYNLSISCNYRVNDSLVVAFTSEDVVLPTAEEGFGSLALVMRLSKDLSYSDFYNEQEYPVVKYLQDPLYFEVELQHTQDPQLELFLDNCWATPSSDRRSTPQWNIVVNSCENAADDYETIFHPVTVDSRVRFPGHLKRFEVKMFTFRQIPKGTIYFHCSVVICSSARLSADQLCSRRCIPEKQRLGRSVDDRSDVHGYVSSGSVQFMTDH</sequence>
<dbReference type="PROSITE" id="PS51034">
    <property type="entry name" value="ZP_2"/>
    <property type="match status" value="1"/>
</dbReference>
<feature type="domain" description="ZP" evidence="4">
    <location>
        <begin position="605"/>
        <end position="864"/>
    </location>
</feature>
<dbReference type="Gene3D" id="2.60.40.4100">
    <property type="entry name" value="Zona pellucida, ZP-C domain"/>
    <property type="match status" value="1"/>
</dbReference>
<reference evidence="5" key="1">
    <citation type="journal article" date="2022" name="bioRxiv">
        <title>Sequencing and chromosome-scale assembly of the giantPleurodeles waltlgenome.</title>
        <authorList>
            <person name="Brown T."/>
            <person name="Elewa A."/>
            <person name="Iarovenko S."/>
            <person name="Subramanian E."/>
            <person name="Araus A.J."/>
            <person name="Petzold A."/>
            <person name="Susuki M."/>
            <person name="Suzuki K.-i.T."/>
            <person name="Hayashi T."/>
            <person name="Toyoda A."/>
            <person name="Oliveira C."/>
            <person name="Osipova E."/>
            <person name="Leigh N.D."/>
            <person name="Simon A."/>
            <person name="Yun M.H."/>
        </authorList>
    </citation>
    <scope>NUCLEOTIDE SEQUENCE</scope>
    <source>
        <strain evidence="5">20211129_DDA</strain>
        <tissue evidence="5">Liver</tissue>
    </source>
</reference>
<evidence type="ECO:0000256" key="2">
    <source>
        <dbReference type="ARBA" id="ARBA00023180"/>
    </source>
</evidence>
<organism evidence="5 6">
    <name type="scientific">Pleurodeles waltl</name>
    <name type="common">Iberian ribbed newt</name>
    <dbReference type="NCBI Taxonomy" id="8319"/>
    <lineage>
        <taxon>Eukaryota</taxon>
        <taxon>Metazoa</taxon>
        <taxon>Chordata</taxon>
        <taxon>Craniata</taxon>
        <taxon>Vertebrata</taxon>
        <taxon>Euteleostomi</taxon>
        <taxon>Amphibia</taxon>
        <taxon>Batrachia</taxon>
        <taxon>Caudata</taxon>
        <taxon>Salamandroidea</taxon>
        <taxon>Salamandridae</taxon>
        <taxon>Pleurodelinae</taxon>
        <taxon>Pleurodeles</taxon>
    </lineage>
</organism>
<dbReference type="SMART" id="SM00241">
    <property type="entry name" value="ZP"/>
    <property type="match status" value="1"/>
</dbReference>
<evidence type="ECO:0000313" key="5">
    <source>
        <dbReference type="EMBL" id="KAJ1149545.1"/>
    </source>
</evidence>
<dbReference type="InterPro" id="IPR055355">
    <property type="entry name" value="ZP-C"/>
</dbReference>
<dbReference type="InterPro" id="IPR058876">
    <property type="entry name" value="Ig-like_ZP"/>
</dbReference>
<evidence type="ECO:0000256" key="3">
    <source>
        <dbReference type="SAM" id="SignalP"/>
    </source>
</evidence>
<dbReference type="PANTHER" id="PTHR47130:SF3">
    <property type="entry name" value="ZONA PELLUCIDA PROTEIN"/>
    <property type="match status" value="1"/>
</dbReference>